<keyword evidence="1" id="KW-0472">Membrane</keyword>
<proteinExistence type="predicted"/>
<dbReference type="Proteomes" id="UP000244727">
    <property type="component" value="Chromosome"/>
</dbReference>
<organism evidence="2 3">
    <name type="scientific">Halococcoides cellulosivorans</name>
    <dbReference type="NCBI Taxonomy" id="1679096"/>
    <lineage>
        <taxon>Archaea</taxon>
        <taxon>Methanobacteriati</taxon>
        <taxon>Methanobacteriota</taxon>
        <taxon>Stenosarchaea group</taxon>
        <taxon>Halobacteria</taxon>
        <taxon>Halobacteriales</taxon>
        <taxon>Haloarculaceae</taxon>
        <taxon>Halococcoides</taxon>
    </lineage>
</organism>
<keyword evidence="1" id="KW-1133">Transmembrane helix</keyword>
<dbReference type="InterPro" id="IPR058313">
    <property type="entry name" value="DUF8000"/>
</dbReference>
<dbReference type="AlphaFoldDB" id="A0A2R4X1I0"/>
<gene>
    <name evidence="2" type="ORF">HARCEL1_07955</name>
</gene>
<evidence type="ECO:0000313" key="3">
    <source>
        <dbReference type="Proteomes" id="UP000244727"/>
    </source>
</evidence>
<protein>
    <submittedName>
        <fullName evidence="2">Uncharacterized protein</fullName>
    </submittedName>
</protein>
<accession>A0A2R4X1I0</accession>
<keyword evidence="1" id="KW-0812">Transmembrane</keyword>
<dbReference type="EMBL" id="CP028858">
    <property type="protein sequence ID" value="AWB27646.1"/>
    <property type="molecule type" value="Genomic_DNA"/>
</dbReference>
<dbReference type="Pfam" id="PF26007">
    <property type="entry name" value="DUF8000"/>
    <property type="match status" value="1"/>
</dbReference>
<dbReference type="KEGG" id="harc:HARCEL1_07955"/>
<feature type="transmembrane region" description="Helical" evidence="1">
    <location>
        <begin position="12"/>
        <end position="29"/>
    </location>
</feature>
<keyword evidence="3" id="KW-1185">Reference proteome</keyword>
<evidence type="ECO:0000313" key="2">
    <source>
        <dbReference type="EMBL" id="AWB27646.1"/>
    </source>
</evidence>
<sequence length="107" mass="12235">MVRCPKGAARILLYLVTILPFLAVIPQFVFELDRIHSISDLLVVILFGSILLVILVGLWRNPIWWDHDRLGTGDGIVDDRFASPGSMAKHNWRKSIRRIPDDQDDDD</sequence>
<evidence type="ECO:0000256" key="1">
    <source>
        <dbReference type="SAM" id="Phobius"/>
    </source>
</evidence>
<name>A0A2R4X1I0_9EURY</name>
<feature type="transmembrane region" description="Helical" evidence="1">
    <location>
        <begin position="41"/>
        <end position="59"/>
    </location>
</feature>
<reference evidence="2 3" key="1">
    <citation type="submission" date="2018-04" db="EMBL/GenBank/DDBJ databases">
        <title>Halococcoides cellulosivorans gen. nov., sp. nov., an extremely halophilic cellulose-utilizing haloarchaeon from hypersaline lakes.</title>
        <authorList>
            <person name="Sorokin D.Y."/>
            <person name="Toshchakov S.V."/>
            <person name="Samarov N.I."/>
            <person name="Korzhenkov A."/>
            <person name="Kublanov I.V."/>
        </authorList>
    </citation>
    <scope>NUCLEOTIDE SEQUENCE [LARGE SCALE GENOMIC DNA]</scope>
    <source>
        <strain evidence="2 3">HArcel1</strain>
    </source>
</reference>